<reference evidence="19 20" key="1">
    <citation type="submission" date="2019-11" db="EMBL/GenBank/DDBJ databases">
        <authorList>
            <person name="Cheng Q."/>
            <person name="Yang Z."/>
        </authorList>
    </citation>
    <scope>NUCLEOTIDE SEQUENCE [LARGE SCALE GENOMIC DNA]</scope>
    <source>
        <strain evidence="19 20">HX-22-1</strain>
    </source>
</reference>
<dbReference type="InterPro" id="IPR036890">
    <property type="entry name" value="HATPase_C_sf"/>
</dbReference>
<feature type="transmembrane region" description="Helical" evidence="15">
    <location>
        <begin position="7"/>
        <end position="29"/>
    </location>
</feature>
<dbReference type="SMART" id="SM00388">
    <property type="entry name" value="HisKA"/>
    <property type="match status" value="1"/>
</dbReference>
<dbReference type="Pfam" id="PF00512">
    <property type="entry name" value="HisKA"/>
    <property type="match status" value="1"/>
</dbReference>
<evidence type="ECO:0000313" key="19">
    <source>
        <dbReference type="EMBL" id="MRX47661.1"/>
    </source>
</evidence>
<evidence type="ECO:0000256" key="7">
    <source>
        <dbReference type="ARBA" id="ARBA00022679"/>
    </source>
</evidence>
<name>A0A7K0FPU1_9SPHI</name>
<dbReference type="FunFam" id="3.30.565.10:FF:000023">
    <property type="entry name" value="PAS domain-containing sensor histidine kinase"/>
    <property type="match status" value="1"/>
</dbReference>
<dbReference type="InterPro" id="IPR000014">
    <property type="entry name" value="PAS"/>
</dbReference>
<evidence type="ECO:0000256" key="8">
    <source>
        <dbReference type="ARBA" id="ARBA00022692"/>
    </source>
</evidence>
<dbReference type="InterPro" id="IPR035965">
    <property type="entry name" value="PAS-like_dom_sf"/>
</dbReference>
<dbReference type="PANTHER" id="PTHR42878">
    <property type="entry name" value="TWO-COMPONENT HISTIDINE KINASE"/>
    <property type="match status" value="1"/>
</dbReference>
<keyword evidence="20" id="KW-1185">Reference proteome</keyword>
<evidence type="ECO:0000256" key="4">
    <source>
        <dbReference type="ARBA" id="ARBA00012438"/>
    </source>
</evidence>
<feature type="domain" description="HAMP" evidence="18">
    <location>
        <begin position="167"/>
        <end position="219"/>
    </location>
</feature>
<dbReference type="Gene3D" id="1.10.287.130">
    <property type="match status" value="1"/>
</dbReference>
<comment type="subcellular location">
    <subcellularLocation>
        <location evidence="3">Cell membrane</location>
    </subcellularLocation>
    <subcellularLocation>
        <location evidence="2">Membrane</location>
        <topology evidence="2">Multi-pass membrane protein</topology>
    </subcellularLocation>
</comment>
<dbReference type="PROSITE" id="PS50885">
    <property type="entry name" value="HAMP"/>
    <property type="match status" value="1"/>
</dbReference>
<evidence type="ECO:0000256" key="15">
    <source>
        <dbReference type="SAM" id="Phobius"/>
    </source>
</evidence>
<evidence type="ECO:0000256" key="9">
    <source>
        <dbReference type="ARBA" id="ARBA00022741"/>
    </source>
</evidence>
<keyword evidence="10" id="KW-0418">Kinase</keyword>
<dbReference type="EMBL" id="WKJI01000002">
    <property type="protein sequence ID" value="MRX47661.1"/>
    <property type="molecule type" value="Genomic_DNA"/>
</dbReference>
<dbReference type="InterPro" id="IPR013767">
    <property type="entry name" value="PAS_fold"/>
</dbReference>
<dbReference type="GO" id="GO:0000156">
    <property type="term" value="F:phosphorelay response regulator activity"/>
    <property type="evidence" value="ECO:0007669"/>
    <property type="project" value="TreeGrafter"/>
</dbReference>
<protein>
    <recommendedName>
        <fullName evidence="4">histidine kinase</fullName>
        <ecNumber evidence="4">2.7.13.3</ecNumber>
    </recommendedName>
</protein>
<keyword evidence="9" id="KW-0547">Nucleotide-binding</keyword>
<dbReference type="Pfam" id="PF02518">
    <property type="entry name" value="HATPase_c"/>
    <property type="match status" value="1"/>
</dbReference>
<dbReference type="PROSITE" id="PS50109">
    <property type="entry name" value="HIS_KIN"/>
    <property type="match status" value="1"/>
</dbReference>
<dbReference type="SUPFAM" id="SSF47384">
    <property type="entry name" value="Homodimeric domain of signal transducing histidine kinase"/>
    <property type="match status" value="1"/>
</dbReference>
<dbReference type="SMART" id="SM00091">
    <property type="entry name" value="PAS"/>
    <property type="match status" value="1"/>
</dbReference>
<dbReference type="Gene3D" id="3.30.565.10">
    <property type="entry name" value="Histidine kinase-like ATPase, C-terminal domain"/>
    <property type="match status" value="1"/>
</dbReference>
<proteinExistence type="predicted"/>
<dbReference type="InterPro" id="IPR003594">
    <property type="entry name" value="HATPase_dom"/>
</dbReference>
<keyword evidence="13" id="KW-0902">Two-component regulatory system</keyword>
<dbReference type="CDD" id="cd00130">
    <property type="entry name" value="PAS"/>
    <property type="match status" value="1"/>
</dbReference>
<dbReference type="PANTHER" id="PTHR42878:SF7">
    <property type="entry name" value="SENSOR HISTIDINE KINASE GLRK"/>
    <property type="match status" value="1"/>
</dbReference>
<dbReference type="InterPro" id="IPR003660">
    <property type="entry name" value="HAMP_dom"/>
</dbReference>
<evidence type="ECO:0000259" key="16">
    <source>
        <dbReference type="PROSITE" id="PS50109"/>
    </source>
</evidence>
<dbReference type="Pfam" id="PF00672">
    <property type="entry name" value="HAMP"/>
    <property type="match status" value="1"/>
</dbReference>
<dbReference type="InterPro" id="IPR036097">
    <property type="entry name" value="HisK_dim/P_sf"/>
</dbReference>
<dbReference type="SMART" id="SM00304">
    <property type="entry name" value="HAMP"/>
    <property type="match status" value="1"/>
</dbReference>
<dbReference type="Gene3D" id="6.10.340.10">
    <property type="match status" value="1"/>
</dbReference>
<dbReference type="EC" id="2.7.13.3" evidence="4"/>
<evidence type="ECO:0000256" key="14">
    <source>
        <dbReference type="ARBA" id="ARBA00023136"/>
    </source>
</evidence>
<comment type="caution">
    <text evidence="19">The sequence shown here is derived from an EMBL/GenBank/DDBJ whole genome shotgun (WGS) entry which is preliminary data.</text>
</comment>
<evidence type="ECO:0000259" key="18">
    <source>
        <dbReference type="PROSITE" id="PS50885"/>
    </source>
</evidence>
<evidence type="ECO:0000313" key="20">
    <source>
        <dbReference type="Proteomes" id="UP000462931"/>
    </source>
</evidence>
<dbReference type="CDD" id="cd06225">
    <property type="entry name" value="HAMP"/>
    <property type="match status" value="1"/>
</dbReference>
<dbReference type="Proteomes" id="UP000462931">
    <property type="component" value="Unassembled WGS sequence"/>
</dbReference>
<dbReference type="SUPFAM" id="SSF55874">
    <property type="entry name" value="ATPase domain of HSP90 chaperone/DNA topoisomerase II/histidine kinase"/>
    <property type="match status" value="1"/>
</dbReference>
<dbReference type="RefSeq" id="WP_154287763.1">
    <property type="nucleotide sequence ID" value="NZ_WKJI01000002.1"/>
</dbReference>
<organism evidence="19 20">
    <name type="scientific">Pedobacter puniceum</name>
    <dbReference type="NCBI Taxonomy" id="2666136"/>
    <lineage>
        <taxon>Bacteria</taxon>
        <taxon>Pseudomonadati</taxon>
        <taxon>Bacteroidota</taxon>
        <taxon>Sphingobacteriia</taxon>
        <taxon>Sphingobacteriales</taxon>
        <taxon>Sphingobacteriaceae</taxon>
        <taxon>Pedobacter</taxon>
    </lineage>
</organism>
<evidence type="ECO:0000256" key="11">
    <source>
        <dbReference type="ARBA" id="ARBA00022840"/>
    </source>
</evidence>
<dbReference type="NCBIfam" id="TIGR00229">
    <property type="entry name" value="sensory_box"/>
    <property type="match status" value="1"/>
</dbReference>
<accession>A0A7K0FPU1</accession>
<evidence type="ECO:0000256" key="2">
    <source>
        <dbReference type="ARBA" id="ARBA00004141"/>
    </source>
</evidence>
<keyword evidence="11" id="KW-0067">ATP-binding</keyword>
<dbReference type="GO" id="GO:0007234">
    <property type="term" value="P:osmosensory signaling via phosphorelay pathway"/>
    <property type="evidence" value="ECO:0007669"/>
    <property type="project" value="TreeGrafter"/>
</dbReference>
<dbReference type="InterPro" id="IPR004358">
    <property type="entry name" value="Sig_transdc_His_kin-like_C"/>
</dbReference>
<evidence type="ECO:0000256" key="13">
    <source>
        <dbReference type="ARBA" id="ARBA00023012"/>
    </source>
</evidence>
<keyword evidence="5" id="KW-1003">Cell membrane</keyword>
<dbReference type="GO" id="GO:0006355">
    <property type="term" value="P:regulation of DNA-templated transcription"/>
    <property type="evidence" value="ECO:0007669"/>
    <property type="project" value="InterPro"/>
</dbReference>
<dbReference type="Pfam" id="PF00989">
    <property type="entry name" value="PAS"/>
    <property type="match status" value="1"/>
</dbReference>
<dbReference type="GO" id="GO:0005886">
    <property type="term" value="C:plasma membrane"/>
    <property type="evidence" value="ECO:0007669"/>
    <property type="project" value="UniProtKB-SubCell"/>
</dbReference>
<dbReference type="PRINTS" id="PR00344">
    <property type="entry name" value="BCTRLSENSOR"/>
</dbReference>
<evidence type="ECO:0000256" key="6">
    <source>
        <dbReference type="ARBA" id="ARBA00022553"/>
    </source>
</evidence>
<dbReference type="InterPro" id="IPR003661">
    <property type="entry name" value="HisK_dim/P_dom"/>
</dbReference>
<keyword evidence="14 15" id="KW-0472">Membrane</keyword>
<feature type="transmembrane region" description="Helical" evidence="15">
    <location>
        <begin position="145"/>
        <end position="165"/>
    </location>
</feature>
<dbReference type="AlphaFoldDB" id="A0A7K0FPU1"/>
<feature type="domain" description="Histidine kinase" evidence="16">
    <location>
        <begin position="360"/>
        <end position="576"/>
    </location>
</feature>
<gene>
    <name evidence="19" type="ORF">GJJ64_10695</name>
</gene>
<evidence type="ECO:0000256" key="1">
    <source>
        <dbReference type="ARBA" id="ARBA00000085"/>
    </source>
</evidence>
<dbReference type="GO" id="GO:0005524">
    <property type="term" value="F:ATP binding"/>
    <property type="evidence" value="ECO:0007669"/>
    <property type="project" value="UniProtKB-KW"/>
</dbReference>
<dbReference type="GO" id="GO:0000155">
    <property type="term" value="F:phosphorelay sensor kinase activity"/>
    <property type="evidence" value="ECO:0007669"/>
    <property type="project" value="InterPro"/>
</dbReference>
<dbReference type="PROSITE" id="PS50112">
    <property type="entry name" value="PAS"/>
    <property type="match status" value="1"/>
</dbReference>
<sequence>MKIKTKLRLGFSLLFIIILILGALSAYYLNKLSAEAKLVLKDNYETLEYTRLMLYELDKSDFGSSLNNFERQLIKQESNLTEPGEQVLTVKVRHHLEQLKATDTLNVAKHQQQIRASLNKIMDLNLKAIIFKNELANKTAHSANLFLIFWGGICLLITFSFIVNFPGYIANPIKLLTEGIKEIEAKNYNKRLSFTSKDEFGELAQVFNSMAQKLHDFENSNLAKILFEKKRIEAIINSMNDGVIGLDEHQHILFVNPVALKLFGLNENDLVGKFAPDVALKNDLLKDLLNNHVNHELKIYADAKESYFKKEALNILVPQSNLYPEKNIDYAFTNIGSVYILKNITAFHELDEAKTNFIATISHELKTPISSIKMSTQLLKNKQMGDLNPEQNDLIESIQDDTHRLLKITSELLNMAQLESGHIQLNILPASPIEILDYAIQATKTQAEQKQIKFEINYSDTVSKVLADKEKTAWVITNLIANAIRYSHEQSVINVKMLETTKEVKIIIEDQGQGIAPQYLDKIFERYFRVPGTQKEGTGLGLAISKDFIEAQGGNISVDSEFGVGSVFTLTLVKSFS</sequence>
<keyword evidence="12 15" id="KW-1133">Transmembrane helix</keyword>
<evidence type="ECO:0000256" key="3">
    <source>
        <dbReference type="ARBA" id="ARBA00004236"/>
    </source>
</evidence>
<evidence type="ECO:0000259" key="17">
    <source>
        <dbReference type="PROSITE" id="PS50112"/>
    </source>
</evidence>
<feature type="domain" description="PAS" evidence="17">
    <location>
        <begin position="228"/>
        <end position="273"/>
    </location>
</feature>
<dbReference type="GO" id="GO:0030295">
    <property type="term" value="F:protein kinase activator activity"/>
    <property type="evidence" value="ECO:0007669"/>
    <property type="project" value="TreeGrafter"/>
</dbReference>
<evidence type="ECO:0000256" key="5">
    <source>
        <dbReference type="ARBA" id="ARBA00022475"/>
    </source>
</evidence>
<dbReference type="CDD" id="cd00082">
    <property type="entry name" value="HisKA"/>
    <property type="match status" value="1"/>
</dbReference>
<evidence type="ECO:0000256" key="12">
    <source>
        <dbReference type="ARBA" id="ARBA00022989"/>
    </source>
</evidence>
<dbReference type="CDD" id="cd00075">
    <property type="entry name" value="HATPase"/>
    <property type="match status" value="1"/>
</dbReference>
<dbReference type="Gene3D" id="3.30.450.20">
    <property type="entry name" value="PAS domain"/>
    <property type="match status" value="1"/>
</dbReference>
<keyword evidence="7" id="KW-0808">Transferase</keyword>
<dbReference type="InterPro" id="IPR050351">
    <property type="entry name" value="BphY/WalK/GraS-like"/>
</dbReference>
<evidence type="ECO:0000256" key="10">
    <source>
        <dbReference type="ARBA" id="ARBA00022777"/>
    </source>
</evidence>
<keyword evidence="8 15" id="KW-0812">Transmembrane</keyword>
<comment type="catalytic activity">
    <reaction evidence="1">
        <text>ATP + protein L-histidine = ADP + protein N-phospho-L-histidine.</text>
        <dbReference type="EC" id="2.7.13.3"/>
    </reaction>
</comment>
<keyword evidence="6" id="KW-0597">Phosphoprotein</keyword>
<dbReference type="SMART" id="SM00387">
    <property type="entry name" value="HATPase_c"/>
    <property type="match status" value="1"/>
</dbReference>
<dbReference type="SUPFAM" id="SSF158472">
    <property type="entry name" value="HAMP domain-like"/>
    <property type="match status" value="1"/>
</dbReference>
<dbReference type="InterPro" id="IPR005467">
    <property type="entry name" value="His_kinase_dom"/>
</dbReference>
<dbReference type="SUPFAM" id="SSF55785">
    <property type="entry name" value="PYP-like sensor domain (PAS domain)"/>
    <property type="match status" value="1"/>
</dbReference>